<dbReference type="Pfam" id="PF00638">
    <property type="entry name" value="Ran_BP1"/>
    <property type="match status" value="1"/>
</dbReference>
<dbReference type="SUPFAM" id="SSF50729">
    <property type="entry name" value="PH domain-like"/>
    <property type="match status" value="1"/>
</dbReference>
<feature type="region of interest" description="Disordered" evidence="3">
    <location>
        <begin position="74"/>
        <end position="213"/>
    </location>
</feature>
<feature type="compositionally biased region" description="Basic and acidic residues" evidence="3">
    <location>
        <begin position="185"/>
        <end position="204"/>
    </location>
</feature>
<evidence type="ECO:0000259" key="4">
    <source>
        <dbReference type="PROSITE" id="PS50196"/>
    </source>
</evidence>
<dbReference type="CDD" id="cd13180">
    <property type="entry name" value="RanBD_RanBP3"/>
    <property type="match status" value="1"/>
</dbReference>
<dbReference type="PANTHER" id="PTHR23138:SF142">
    <property type="entry name" value="RAN-BINDING PROTEIN 3B-RELATED"/>
    <property type="match status" value="1"/>
</dbReference>
<evidence type="ECO:0000256" key="2">
    <source>
        <dbReference type="ARBA" id="ARBA00023242"/>
    </source>
</evidence>
<feature type="domain" description="RanBD1" evidence="4">
    <location>
        <begin position="302"/>
        <end position="381"/>
    </location>
</feature>
<comment type="caution">
    <text evidence="5">The sequence shown here is derived from an EMBL/GenBank/DDBJ whole genome shotgun (WGS) entry which is preliminary data.</text>
</comment>
<feature type="compositionally biased region" description="Polar residues" evidence="3">
    <location>
        <begin position="76"/>
        <end position="88"/>
    </location>
</feature>
<feature type="region of interest" description="Disordered" evidence="3">
    <location>
        <begin position="1"/>
        <end position="48"/>
    </location>
</feature>
<dbReference type="Proteomes" id="UP000828390">
    <property type="component" value="Unassembled WGS sequence"/>
</dbReference>
<evidence type="ECO:0000313" key="6">
    <source>
        <dbReference type="Proteomes" id="UP000828390"/>
    </source>
</evidence>
<feature type="compositionally biased region" description="Polar residues" evidence="3">
    <location>
        <begin position="98"/>
        <end position="118"/>
    </location>
</feature>
<name>A0A9D3Y9J2_DREPO</name>
<keyword evidence="6" id="KW-1185">Reference proteome</keyword>
<feature type="region of interest" description="Disordered" evidence="3">
    <location>
        <begin position="431"/>
        <end position="500"/>
    </location>
</feature>
<dbReference type="InterPro" id="IPR000156">
    <property type="entry name" value="Ran_bind_dom"/>
</dbReference>
<proteinExistence type="predicted"/>
<keyword evidence="2" id="KW-0539">Nucleus</keyword>
<reference evidence="5" key="2">
    <citation type="submission" date="2020-11" db="EMBL/GenBank/DDBJ databases">
        <authorList>
            <person name="McCartney M.A."/>
            <person name="Auch B."/>
            <person name="Kono T."/>
            <person name="Mallez S."/>
            <person name="Becker A."/>
            <person name="Gohl D.M."/>
            <person name="Silverstein K.A.T."/>
            <person name="Koren S."/>
            <person name="Bechman K.B."/>
            <person name="Herman A."/>
            <person name="Abrahante J.E."/>
            <person name="Garbe J."/>
        </authorList>
    </citation>
    <scope>NUCLEOTIDE SEQUENCE</scope>
    <source>
        <strain evidence="5">Duluth1</strain>
        <tissue evidence="5">Whole animal</tissue>
    </source>
</reference>
<feature type="compositionally biased region" description="Low complexity" evidence="3">
    <location>
        <begin position="167"/>
        <end position="179"/>
    </location>
</feature>
<sequence>ETHSPKHSYCPDTGQSETESTGDTVVSSVTGDGVCSSSTSPKSNPFHAVKPPKFVPTINAPSLNPFAARPALRQDMVSSSNHTGTNSPAKFILRPSALSPNPQNNQTDVSTMNTTAVSSLLKPAKLPDPTKSSSKDSEGIEKENEESGAVSHPLDPLAPTKLLLGVDTSDSPTSSKSESLCQSASREHSDTKAAEGSRSIDKSASDSSTECSDNILGENLTEKVTGVHTSPKGIVSSSGFVFGENLAERVQFKDQEFSEKNGVYSPDSTNSVEQANSADAGKTLEESAREYQLTHGRKTELQKVEVVTGEENESNVIQTNGKLFIFDADNQNWIERGAGLIRLNDMRCESSKSFQSRLLMRTQGSLRLILNTKIWPGMTVDRASQKSVRITGTDGDGVRRVFLIMTNPKDSDNLLRALDWRVQQLRVHEEMQPSAGLTEKRKAEPESPTDDSSSKKLKKSVEEDGPLRNREESDSSVVDPETEVSSESQASSFTLRTDSE</sequence>
<feature type="compositionally biased region" description="Basic and acidic residues" evidence="3">
    <location>
        <begin position="133"/>
        <end position="142"/>
    </location>
</feature>
<evidence type="ECO:0000256" key="1">
    <source>
        <dbReference type="ARBA" id="ARBA00004123"/>
    </source>
</evidence>
<evidence type="ECO:0000313" key="5">
    <source>
        <dbReference type="EMBL" id="KAH3696303.1"/>
    </source>
</evidence>
<dbReference type="PANTHER" id="PTHR23138">
    <property type="entry name" value="RAN BINDING PROTEIN"/>
    <property type="match status" value="1"/>
</dbReference>
<reference evidence="5" key="1">
    <citation type="journal article" date="2019" name="bioRxiv">
        <title>The Genome of the Zebra Mussel, Dreissena polymorpha: A Resource for Invasive Species Research.</title>
        <authorList>
            <person name="McCartney M.A."/>
            <person name="Auch B."/>
            <person name="Kono T."/>
            <person name="Mallez S."/>
            <person name="Zhang Y."/>
            <person name="Obille A."/>
            <person name="Becker A."/>
            <person name="Abrahante J.E."/>
            <person name="Garbe J."/>
            <person name="Badalamenti J.P."/>
            <person name="Herman A."/>
            <person name="Mangelson H."/>
            <person name="Liachko I."/>
            <person name="Sullivan S."/>
            <person name="Sone E.D."/>
            <person name="Koren S."/>
            <person name="Silverstein K.A.T."/>
            <person name="Beckman K.B."/>
            <person name="Gohl D.M."/>
        </authorList>
    </citation>
    <scope>NUCLEOTIDE SEQUENCE</scope>
    <source>
        <strain evidence="5">Duluth1</strain>
        <tissue evidence="5">Whole animal</tissue>
    </source>
</reference>
<feature type="non-terminal residue" evidence="5">
    <location>
        <position position="1"/>
    </location>
</feature>
<feature type="region of interest" description="Disordered" evidence="3">
    <location>
        <begin position="258"/>
        <end position="281"/>
    </location>
</feature>
<feature type="compositionally biased region" description="Polar residues" evidence="3">
    <location>
        <begin position="13"/>
        <end position="43"/>
    </location>
</feature>
<dbReference type="GO" id="GO:0006611">
    <property type="term" value="P:protein export from nucleus"/>
    <property type="evidence" value="ECO:0007669"/>
    <property type="project" value="TreeGrafter"/>
</dbReference>
<feature type="compositionally biased region" description="Basic and acidic residues" evidence="3">
    <location>
        <begin position="459"/>
        <end position="473"/>
    </location>
</feature>
<comment type="subcellular location">
    <subcellularLocation>
        <location evidence="1">Nucleus</location>
    </subcellularLocation>
</comment>
<dbReference type="SMART" id="SM00160">
    <property type="entry name" value="RanBD"/>
    <property type="match status" value="1"/>
</dbReference>
<dbReference type="PROSITE" id="PS50196">
    <property type="entry name" value="RANBD1"/>
    <property type="match status" value="1"/>
</dbReference>
<dbReference type="AlphaFoldDB" id="A0A9D3Y9J2"/>
<accession>A0A9D3Y9J2</accession>
<dbReference type="Gene3D" id="2.30.29.30">
    <property type="entry name" value="Pleckstrin-homology domain (PH domain)/Phosphotyrosine-binding domain (PTB)"/>
    <property type="match status" value="1"/>
</dbReference>
<feature type="compositionally biased region" description="Polar residues" evidence="3">
    <location>
        <begin position="266"/>
        <end position="277"/>
    </location>
</feature>
<dbReference type="GO" id="GO:0005634">
    <property type="term" value="C:nucleus"/>
    <property type="evidence" value="ECO:0007669"/>
    <property type="project" value="UniProtKB-SubCell"/>
</dbReference>
<dbReference type="InterPro" id="IPR045255">
    <property type="entry name" value="RanBP1-like"/>
</dbReference>
<dbReference type="EMBL" id="JAIWYP010000016">
    <property type="protein sequence ID" value="KAH3696303.1"/>
    <property type="molecule type" value="Genomic_DNA"/>
</dbReference>
<dbReference type="InterPro" id="IPR011993">
    <property type="entry name" value="PH-like_dom_sf"/>
</dbReference>
<organism evidence="5 6">
    <name type="scientific">Dreissena polymorpha</name>
    <name type="common">Zebra mussel</name>
    <name type="synonym">Mytilus polymorpha</name>
    <dbReference type="NCBI Taxonomy" id="45954"/>
    <lineage>
        <taxon>Eukaryota</taxon>
        <taxon>Metazoa</taxon>
        <taxon>Spiralia</taxon>
        <taxon>Lophotrochozoa</taxon>
        <taxon>Mollusca</taxon>
        <taxon>Bivalvia</taxon>
        <taxon>Autobranchia</taxon>
        <taxon>Heteroconchia</taxon>
        <taxon>Euheterodonta</taxon>
        <taxon>Imparidentia</taxon>
        <taxon>Neoheterodontei</taxon>
        <taxon>Myida</taxon>
        <taxon>Dreissenoidea</taxon>
        <taxon>Dreissenidae</taxon>
        <taxon>Dreissena</taxon>
    </lineage>
</organism>
<protein>
    <recommendedName>
        <fullName evidence="4">RanBD1 domain-containing protein</fullName>
    </recommendedName>
</protein>
<gene>
    <name evidence="5" type="ORF">DPMN_083768</name>
</gene>
<evidence type="ECO:0000256" key="3">
    <source>
        <dbReference type="SAM" id="MobiDB-lite"/>
    </source>
</evidence>
<feature type="compositionally biased region" description="Polar residues" evidence="3">
    <location>
        <begin position="483"/>
        <end position="500"/>
    </location>
</feature>